<accession>A0ABW6BJY9</accession>
<dbReference type="EMBL" id="JBHUPB010000014">
    <property type="protein sequence ID" value="MFD2969612.1"/>
    <property type="molecule type" value="Genomic_DNA"/>
</dbReference>
<dbReference type="GO" id="GO:0005524">
    <property type="term" value="F:ATP binding"/>
    <property type="evidence" value="ECO:0007669"/>
    <property type="project" value="UniProtKB-KW"/>
</dbReference>
<dbReference type="Gene3D" id="3.30.565.10">
    <property type="entry name" value="Histidine kinase-like ATPase, C-terminal domain"/>
    <property type="match status" value="1"/>
</dbReference>
<keyword evidence="1" id="KW-0067">ATP-binding</keyword>
<dbReference type="Pfam" id="PF13589">
    <property type="entry name" value="HATPase_c_3"/>
    <property type="match status" value="1"/>
</dbReference>
<protein>
    <submittedName>
        <fullName evidence="1">ATP-binding protein</fullName>
    </submittedName>
</protein>
<proteinExistence type="predicted"/>
<dbReference type="SUPFAM" id="SSF55874">
    <property type="entry name" value="ATPase domain of HSP90 chaperone/DNA topoisomerase II/histidine kinase"/>
    <property type="match status" value="1"/>
</dbReference>
<dbReference type="RefSeq" id="WP_320185445.1">
    <property type="nucleotide sequence ID" value="NZ_CP138332.1"/>
</dbReference>
<dbReference type="Proteomes" id="UP001597525">
    <property type="component" value="Unassembled WGS sequence"/>
</dbReference>
<sequence length="429" mass="49925">MKNNTNITNASIESAGLPKDYKYAIAEYIWNGFDAKASSVDIRYESNALGYLHSISFADDGEGINHETLQQSFGNFLDSMKRSSLKRSSYIRGRKGKGRFSFSLFATRATWTTRYRNIDQQISEYEIIIDRHQKESYEDSFLIDSSQAQTGTTVKLEGIFGLSEQQLMASEFADFLAQEFGWFLFLNREQDFQISINGAPLAYKQLIRENEIINWTIADEDDNTYHFRIDFIRWKENIGDRYYYYFLNNKKMEVAKELTSFNNNAIHFHHSVYIESAFFNGFEQIAIANSAEDNLFSGLQQHMVFKKLMNELRNLLERKQKKFVQEHVTDEMIARITHANVLPKYAENEQDQRRKHKILSLLKALCTAEPKVFTSMKSDYLKAYLGFIDLLLQSDQRNAVLNVIQQTLPLGEKEQEEITQILAFPEVEN</sequence>
<comment type="caution">
    <text evidence="1">The sequence shown here is derived from an EMBL/GenBank/DDBJ whole genome shotgun (WGS) entry which is preliminary data.</text>
</comment>
<organism evidence="1 2">
    <name type="scientific">Sphingobacterium bambusae</name>
    <dbReference type="NCBI Taxonomy" id="662858"/>
    <lineage>
        <taxon>Bacteria</taxon>
        <taxon>Pseudomonadati</taxon>
        <taxon>Bacteroidota</taxon>
        <taxon>Sphingobacteriia</taxon>
        <taxon>Sphingobacteriales</taxon>
        <taxon>Sphingobacteriaceae</taxon>
        <taxon>Sphingobacterium</taxon>
    </lineage>
</organism>
<dbReference type="InterPro" id="IPR036890">
    <property type="entry name" value="HATPase_C_sf"/>
</dbReference>
<name>A0ABW6BJY9_9SPHI</name>
<keyword evidence="2" id="KW-1185">Reference proteome</keyword>
<evidence type="ECO:0000313" key="1">
    <source>
        <dbReference type="EMBL" id="MFD2969612.1"/>
    </source>
</evidence>
<keyword evidence="1" id="KW-0547">Nucleotide-binding</keyword>
<reference evidence="2" key="1">
    <citation type="journal article" date="2019" name="Int. J. Syst. Evol. Microbiol.">
        <title>The Global Catalogue of Microorganisms (GCM) 10K type strain sequencing project: providing services to taxonomists for standard genome sequencing and annotation.</title>
        <authorList>
            <consortium name="The Broad Institute Genomics Platform"/>
            <consortium name="The Broad Institute Genome Sequencing Center for Infectious Disease"/>
            <person name="Wu L."/>
            <person name="Ma J."/>
        </authorList>
    </citation>
    <scope>NUCLEOTIDE SEQUENCE [LARGE SCALE GENOMIC DNA]</scope>
    <source>
        <strain evidence="2">KCTC 22814</strain>
    </source>
</reference>
<evidence type="ECO:0000313" key="2">
    <source>
        <dbReference type="Proteomes" id="UP001597525"/>
    </source>
</evidence>
<gene>
    <name evidence="1" type="ORF">ACFS7Y_19615</name>
</gene>